<comment type="catalytic activity">
    <reaction evidence="2">
        <text>[protein]-peptidylproline (omega=180) = [protein]-peptidylproline (omega=0)</text>
        <dbReference type="Rhea" id="RHEA:16237"/>
        <dbReference type="Rhea" id="RHEA-COMP:10747"/>
        <dbReference type="Rhea" id="RHEA-COMP:10748"/>
        <dbReference type="ChEBI" id="CHEBI:83833"/>
        <dbReference type="ChEBI" id="CHEBI:83834"/>
        <dbReference type="EC" id="5.2.1.8"/>
    </reaction>
</comment>
<feature type="domain" description="PPIase cyclophilin-type" evidence="3">
    <location>
        <begin position="8"/>
        <end position="99"/>
    </location>
</feature>
<dbReference type="GO" id="GO:0003755">
    <property type="term" value="F:peptidyl-prolyl cis-trans isomerase activity"/>
    <property type="evidence" value="ECO:0007669"/>
    <property type="project" value="UniProtKB-UniRule"/>
</dbReference>
<dbReference type="OrthoDB" id="193499at2759"/>
<dbReference type="Pfam" id="PF00160">
    <property type="entry name" value="Pro_isomerase"/>
    <property type="match status" value="1"/>
</dbReference>
<evidence type="ECO:0000313" key="4">
    <source>
        <dbReference type="EMBL" id="RDX74731.1"/>
    </source>
</evidence>
<gene>
    <name evidence="4" type="ORF">CR513_45475</name>
</gene>
<dbReference type="PANTHER" id="PTHR11071:SF561">
    <property type="entry name" value="PEPTIDYL-PROLYL CIS-TRANS ISOMERASE D-RELATED"/>
    <property type="match status" value="1"/>
</dbReference>
<accession>A0A371F8W1</accession>
<reference evidence="4" key="1">
    <citation type="submission" date="2018-05" db="EMBL/GenBank/DDBJ databases">
        <title>Draft genome of Mucuna pruriens seed.</title>
        <authorList>
            <person name="Nnadi N.E."/>
            <person name="Vos R."/>
            <person name="Hasami M.H."/>
            <person name="Devisetty U.K."/>
            <person name="Aguiy J.C."/>
        </authorList>
    </citation>
    <scope>NUCLEOTIDE SEQUENCE [LARGE SCALE GENOMIC DNA]</scope>
    <source>
        <strain evidence="4">JCA_2017</strain>
    </source>
</reference>
<protein>
    <recommendedName>
        <fullName evidence="2">Peptidyl-prolyl cis-trans isomerase</fullName>
        <shortName evidence="2">PPIase</shortName>
        <ecNumber evidence="2">5.2.1.8</ecNumber>
    </recommendedName>
</protein>
<comment type="similarity">
    <text evidence="1 2">Belongs to the cyclophilin-type PPIase family.</text>
</comment>
<dbReference type="GO" id="GO:0005886">
    <property type="term" value="C:plasma membrane"/>
    <property type="evidence" value="ECO:0007669"/>
    <property type="project" value="TreeGrafter"/>
</dbReference>
<dbReference type="PANTHER" id="PTHR11071">
    <property type="entry name" value="PEPTIDYL-PROLYL CIS-TRANS ISOMERASE"/>
    <property type="match status" value="1"/>
</dbReference>
<dbReference type="EC" id="5.2.1.8" evidence="2"/>
<dbReference type="STRING" id="157652.A0A371F8W1"/>
<evidence type="ECO:0000256" key="1">
    <source>
        <dbReference type="ARBA" id="ARBA00007365"/>
    </source>
</evidence>
<dbReference type="GO" id="GO:0006457">
    <property type="term" value="P:protein folding"/>
    <property type="evidence" value="ECO:0007669"/>
    <property type="project" value="TreeGrafter"/>
</dbReference>
<organism evidence="4 5">
    <name type="scientific">Mucuna pruriens</name>
    <name type="common">Velvet bean</name>
    <name type="synonym">Dolichos pruriens</name>
    <dbReference type="NCBI Taxonomy" id="157652"/>
    <lineage>
        <taxon>Eukaryota</taxon>
        <taxon>Viridiplantae</taxon>
        <taxon>Streptophyta</taxon>
        <taxon>Embryophyta</taxon>
        <taxon>Tracheophyta</taxon>
        <taxon>Spermatophyta</taxon>
        <taxon>Magnoliopsida</taxon>
        <taxon>eudicotyledons</taxon>
        <taxon>Gunneridae</taxon>
        <taxon>Pentapetalae</taxon>
        <taxon>rosids</taxon>
        <taxon>fabids</taxon>
        <taxon>Fabales</taxon>
        <taxon>Fabaceae</taxon>
        <taxon>Papilionoideae</taxon>
        <taxon>50 kb inversion clade</taxon>
        <taxon>NPAAA clade</taxon>
        <taxon>indigoferoid/millettioid clade</taxon>
        <taxon>Phaseoleae</taxon>
        <taxon>Mucuna</taxon>
    </lineage>
</organism>
<dbReference type="AlphaFoldDB" id="A0A371F8W1"/>
<dbReference type="Gene3D" id="2.40.100.10">
    <property type="entry name" value="Cyclophilin-like"/>
    <property type="match status" value="1"/>
</dbReference>
<dbReference type="Proteomes" id="UP000257109">
    <property type="component" value="Unassembled WGS sequence"/>
</dbReference>
<comment type="function">
    <text evidence="2">PPIases accelerate the folding of proteins. It catalyzes the cis-trans isomerization of proline imidic peptide bonds in oligopeptides.</text>
</comment>
<dbReference type="GO" id="GO:0005829">
    <property type="term" value="C:cytosol"/>
    <property type="evidence" value="ECO:0007669"/>
    <property type="project" value="TreeGrafter"/>
</dbReference>
<dbReference type="PRINTS" id="PR00153">
    <property type="entry name" value="CSAPPISMRASE"/>
</dbReference>
<proteinExistence type="inferred from homology"/>
<evidence type="ECO:0000313" key="5">
    <source>
        <dbReference type="Proteomes" id="UP000257109"/>
    </source>
</evidence>
<dbReference type="EMBL" id="QJKJ01010077">
    <property type="protein sequence ID" value="RDX74731.1"/>
    <property type="molecule type" value="Genomic_DNA"/>
</dbReference>
<keyword evidence="5" id="KW-1185">Reference proteome</keyword>
<dbReference type="InterPro" id="IPR002130">
    <property type="entry name" value="Cyclophilin-type_PPIase_dom"/>
</dbReference>
<name>A0A371F8W1_MUCPR</name>
<comment type="caution">
    <text evidence="4">The sequence shown here is derived from an EMBL/GenBank/DDBJ whole genome shotgun (WGS) entry which is preliminary data.</text>
</comment>
<dbReference type="InterPro" id="IPR029000">
    <property type="entry name" value="Cyclophilin-like_dom_sf"/>
</dbReference>
<feature type="non-terminal residue" evidence="4">
    <location>
        <position position="1"/>
    </location>
</feature>
<keyword evidence="2" id="KW-0697">Rotamase</keyword>
<dbReference type="PROSITE" id="PS50072">
    <property type="entry name" value="CSA_PPIASE_2"/>
    <property type="match status" value="1"/>
</dbReference>
<keyword evidence="2" id="KW-0413">Isomerase</keyword>
<dbReference type="GO" id="GO:0016018">
    <property type="term" value="F:cyclosporin A binding"/>
    <property type="evidence" value="ECO:0007669"/>
    <property type="project" value="TreeGrafter"/>
</dbReference>
<dbReference type="SUPFAM" id="SSF50891">
    <property type="entry name" value="Cyclophilin-like"/>
    <property type="match status" value="1"/>
</dbReference>
<evidence type="ECO:0000259" key="3">
    <source>
        <dbReference type="PROSITE" id="PS50072"/>
    </source>
</evidence>
<sequence length="153" mass="17362">MLVELCATGLVAIYESYNTIYGAKYAGKNFVTKHKGINILSMENTYLRTNGSQFIICTTKTKWLDRKHMVFGHNGQVVEGMNVPKDIKKVGSSSGKTSRLVANANWSTLFYLVLFLFPLSLLKMDKDHSVNQLYIFNKIKSKYPIYQWLGHGA</sequence>
<evidence type="ECO:0000256" key="2">
    <source>
        <dbReference type="RuleBase" id="RU363019"/>
    </source>
</evidence>